<evidence type="ECO:0000313" key="5">
    <source>
        <dbReference type="EMBL" id="EGW05609.1"/>
    </source>
</evidence>
<evidence type="ECO:0000256" key="2">
    <source>
        <dbReference type="PROSITE-ProRule" id="PRU00035"/>
    </source>
</evidence>
<dbReference type="InParanoid" id="G3HS81"/>
<feature type="domain" description="Bromo" evidence="4">
    <location>
        <begin position="83"/>
        <end position="155"/>
    </location>
</feature>
<protein>
    <submittedName>
        <fullName evidence="5">CREB-binding protein</fullName>
    </submittedName>
</protein>
<keyword evidence="1 2" id="KW-0103">Bromodomain</keyword>
<dbReference type="AlphaFoldDB" id="G3HS81"/>
<gene>
    <name evidence="5" type="ORF">I79_013707</name>
</gene>
<evidence type="ECO:0000259" key="4">
    <source>
        <dbReference type="PROSITE" id="PS50014"/>
    </source>
</evidence>
<proteinExistence type="predicted"/>
<dbReference type="CDD" id="cd05495">
    <property type="entry name" value="Bromo_cbp_like"/>
    <property type="match status" value="1"/>
</dbReference>
<dbReference type="InterPro" id="IPR018359">
    <property type="entry name" value="Bromodomain_CS"/>
</dbReference>
<dbReference type="PROSITE" id="PS50014">
    <property type="entry name" value="BROMODOMAIN_2"/>
    <property type="match status" value="1"/>
</dbReference>
<dbReference type="Pfam" id="PF00439">
    <property type="entry name" value="Bromodomain"/>
    <property type="match status" value="1"/>
</dbReference>
<dbReference type="SMART" id="SM00297">
    <property type="entry name" value="BROMO"/>
    <property type="match status" value="1"/>
</dbReference>
<dbReference type="InterPro" id="IPR001487">
    <property type="entry name" value="Bromodomain"/>
</dbReference>
<dbReference type="STRING" id="10029.G3HS81"/>
<sequence length="202" mass="23430">MMEEDLQGSSQVKEETDTAEQKSEPMEVEEKKPEVKVETKEEEESSANGTASQSTSPSQPRKKIFKPEELRQALMPTLEALYRQDPESLPFRQPVDPQLLGIPDYFDIVKNPMDLSTIKRKLDTGQYQEPWQYVDDVWLMFNNAWLYNRKTSRVYKFCSKLAEVFEQEIDPVMQSLGYCCGRKVYISGKQTFLVNLAKVVLR</sequence>
<dbReference type="FunFam" id="1.20.920.10:FF:000001">
    <property type="entry name" value="Histone acetyltransferase p300"/>
    <property type="match status" value="1"/>
</dbReference>
<dbReference type="PANTHER" id="PTHR45926">
    <property type="entry name" value="OSJNBA0053K19.4 PROTEIN"/>
    <property type="match status" value="1"/>
</dbReference>
<dbReference type="PROSITE" id="PS00633">
    <property type="entry name" value="BROMODOMAIN_1"/>
    <property type="match status" value="1"/>
</dbReference>
<evidence type="ECO:0000256" key="3">
    <source>
        <dbReference type="SAM" id="MobiDB-lite"/>
    </source>
</evidence>
<evidence type="ECO:0000313" key="6">
    <source>
        <dbReference type="Proteomes" id="UP000001075"/>
    </source>
</evidence>
<accession>G3HS81</accession>
<evidence type="ECO:0000256" key="1">
    <source>
        <dbReference type="ARBA" id="ARBA00023117"/>
    </source>
</evidence>
<dbReference type="Gene3D" id="1.20.920.10">
    <property type="entry name" value="Bromodomain-like"/>
    <property type="match status" value="1"/>
</dbReference>
<reference evidence="6" key="1">
    <citation type="journal article" date="2011" name="Nat. Biotechnol.">
        <title>The genomic sequence of the Chinese hamster ovary (CHO)-K1 cell line.</title>
        <authorList>
            <person name="Xu X."/>
            <person name="Nagarajan H."/>
            <person name="Lewis N.E."/>
            <person name="Pan S."/>
            <person name="Cai Z."/>
            <person name="Liu X."/>
            <person name="Chen W."/>
            <person name="Xie M."/>
            <person name="Wang W."/>
            <person name="Hammond S."/>
            <person name="Andersen M.R."/>
            <person name="Neff N."/>
            <person name="Passarelli B."/>
            <person name="Koh W."/>
            <person name="Fan H.C."/>
            <person name="Wang J."/>
            <person name="Gui Y."/>
            <person name="Lee K.H."/>
            <person name="Betenbaugh M.J."/>
            <person name="Quake S.R."/>
            <person name="Famili I."/>
            <person name="Palsson B.O."/>
            <person name="Wang J."/>
        </authorList>
    </citation>
    <scope>NUCLEOTIDE SEQUENCE [LARGE SCALE GENOMIC DNA]</scope>
    <source>
        <strain evidence="6">CHO K1 cell line</strain>
    </source>
</reference>
<feature type="region of interest" description="Disordered" evidence="3">
    <location>
        <begin position="1"/>
        <end position="63"/>
    </location>
</feature>
<organism evidence="5 6">
    <name type="scientific">Cricetulus griseus</name>
    <name type="common">Chinese hamster</name>
    <name type="synonym">Cricetulus barabensis griseus</name>
    <dbReference type="NCBI Taxonomy" id="10029"/>
    <lineage>
        <taxon>Eukaryota</taxon>
        <taxon>Metazoa</taxon>
        <taxon>Chordata</taxon>
        <taxon>Craniata</taxon>
        <taxon>Vertebrata</taxon>
        <taxon>Euteleostomi</taxon>
        <taxon>Mammalia</taxon>
        <taxon>Eutheria</taxon>
        <taxon>Euarchontoglires</taxon>
        <taxon>Glires</taxon>
        <taxon>Rodentia</taxon>
        <taxon>Myomorpha</taxon>
        <taxon>Muroidea</taxon>
        <taxon>Cricetidae</taxon>
        <taxon>Cricetinae</taxon>
        <taxon>Cricetulus</taxon>
    </lineage>
</organism>
<feature type="compositionally biased region" description="Basic and acidic residues" evidence="3">
    <location>
        <begin position="12"/>
        <end position="39"/>
    </location>
</feature>
<feature type="compositionally biased region" description="Polar residues" evidence="3">
    <location>
        <begin position="47"/>
        <end position="59"/>
    </location>
</feature>
<dbReference type="Proteomes" id="UP000001075">
    <property type="component" value="Unassembled WGS sequence"/>
</dbReference>
<dbReference type="PRINTS" id="PR00503">
    <property type="entry name" value="BROMODOMAIN"/>
</dbReference>
<dbReference type="InterPro" id="IPR036427">
    <property type="entry name" value="Bromodomain-like_sf"/>
</dbReference>
<dbReference type="EMBL" id="JH000651">
    <property type="protein sequence ID" value="EGW05609.1"/>
    <property type="molecule type" value="Genomic_DNA"/>
</dbReference>
<dbReference type="SUPFAM" id="SSF47370">
    <property type="entry name" value="Bromodomain"/>
    <property type="match status" value="1"/>
</dbReference>
<name>G3HS81_CRIGR</name>